<name>A0ABZ1SS00_9ACTN</name>
<dbReference type="SUPFAM" id="SSF55729">
    <property type="entry name" value="Acyl-CoA N-acyltransferases (Nat)"/>
    <property type="match status" value="1"/>
</dbReference>
<evidence type="ECO:0000313" key="2">
    <source>
        <dbReference type="EMBL" id="WUP75790.1"/>
    </source>
</evidence>
<evidence type="ECO:0000259" key="1">
    <source>
        <dbReference type="PROSITE" id="PS51186"/>
    </source>
</evidence>
<dbReference type="Gene3D" id="3.40.630.30">
    <property type="match status" value="1"/>
</dbReference>
<gene>
    <name evidence="2" type="ORF">OG913_01795</name>
</gene>
<dbReference type="Proteomes" id="UP001432011">
    <property type="component" value="Chromosome"/>
</dbReference>
<protein>
    <submittedName>
        <fullName evidence="2">GNAT family N-acetyltransferase</fullName>
    </submittedName>
</protein>
<evidence type="ECO:0000313" key="3">
    <source>
        <dbReference type="Proteomes" id="UP001432011"/>
    </source>
</evidence>
<accession>A0ABZ1SS00</accession>
<dbReference type="EMBL" id="CP108085">
    <property type="protein sequence ID" value="WUP75790.1"/>
    <property type="molecule type" value="Genomic_DNA"/>
</dbReference>
<reference evidence="2" key="1">
    <citation type="submission" date="2022-10" db="EMBL/GenBank/DDBJ databases">
        <title>The complete genomes of actinobacterial strains from the NBC collection.</title>
        <authorList>
            <person name="Joergensen T.S."/>
            <person name="Alvarez Arevalo M."/>
            <person name="Sterndorff E.B."/>
            <person name="Faurdal D."/>
            <person name="Vuksanovic O."/>
            <person name="Mourched A.-S."/>
            <person name="Charusanti P."/>
            <person name="Shaw S."/>
            <person name="Blin K."/>
            <person name="Weber T."/>
        </authorList>
    </citation>
    <scope>NUCLEOTIDE SEQUENCE</scope>
    <source>
        <strain evidence="2">NBC_00254</strain>
    </source>
</reference>
<feature type="domain" description="N-acetyltransferase" evidence="1">
    <location>
        <begin position="2"/>
        <end position="180"/>
    </location>
</feature>
<sequence length="192" mass="21384">MIRLRRVGPDEFRAVLDTVLEIYTVAMRPPSDQLAGRMAIMRNHATYPDFDCVLAEEARTSVIAGFAYGFHGGQGQWWHDVVRGALQDRAGPLVADDWFGDALEIAEIHVRPEHQGRGVGRRMIHALCEGRPERTAVLSTHDAPTVARHLYRDVGFTDLMTRFVFPGGYEEYVIAGVRLPLAEREAAGAEEG</sequence>
<keyword evidence="3" id="KW-1185">Reference proteome</keyword>
<dbReference type="Pfam" id="PF13508">
    <property type="entry name" value="Acetyltransf_7"/>
    <property type="match status" value="1"/>
</dbReference>
<organism evidence="2 3">
    <name type="scientific">Microbispora hainanensis</name>
    <dbReference type="NCBI Taxonomy" id="568844"/>
    <lineage>
        <taxon>Bacteria</taxon>
        <taxon>Bacillati</taxon>
        <taxon>Actinomycetota</taxon>
        <taxon>Actinomycetes</taxon>
        <taxon>Streptosporangiales</taxon>
        <taxon>Streptosporangiaceae</taxon>
        <taxon>Microbispora</taxon>
    </lineage>
</organism>
<dbReference type="InterPro" id="IPR016181">
    <property type="entry name" value="Acyl_CoA_acyltransferase"/>
</dbReference>
<dbReference type="CDD" id="cd04301">
    <property type="entry name" value="NAT_SF"/>
    <property type="match status" value="1"/>
</dbReference>
<dbReference type="InterPro" id="IPR000182">
    <property type="entry name" value="GNAT_dom"/>
</dbReference>
<dbReference type="RefSeq" id="WP_328709643.1">
    <property type="nucleotide sequence ID" value="NZ_CP108085.1"/>
</dbReference>
<proteinExistence type="predicted"/>
<dbReference type="PROSITE" id="PS51186">
    <property type="entry name" value="GNAT"/>
    <property type="match status" value="1"/>
</dbReference>